<evidence type="ECO:0000256" key="1">
    <source>
        <dbReference type="ARBA" id="ARBA00004459"/>
    </source>
</evidence>
<dbReference type="RefSeq" id="WP_059365292.1">
    <property type="nucleotide sequence ID" value="NZ_BBXJ01000001.1"/>
</dbReference>
<keyword evidence="9 13" id="KW-0564">Palmitate</keyword>
<dbReference type="CDD" id="cd16326">
    <property type="entry name" value="LolB"/>
    <property type="match status" value="1"/>
</dbReference>
<keyword evidence="11 13" id="KW-0998">Cell outer membrane</keyword>
<evidence type="ECO:0000256" key="2">
    <source>
        <dbReference type="ARBA" id="ARBA00009696"/>
    </source>
</evidence>
<dbReference type="InterPro" id="IPR029046">
    <property type="entry name" value="LolA/LolB/LppX"/>
</dbReference>
<keyword evidence="12 13" id="KW-0449">Lipoprotein</keyword>
<evidence type="ECO:0000256" key="8">
    <source>
        <dbReference type="ARBA" id="ARBA00023136"/>
    </source>
</evidence>
<dbReference type="GO" id="GO:0044874">
    <property type="term" value="P:lipoprotein localization to outer membrane"/>
    <property type="evidence" value="ECO:0007669"/>
    <property type="project" value="UniProtKB-UniRule"/>
</dbReference>
<keyword evidence="8 13" id="KW-0472">Membrane</keyword>
<proteinExistence type="inferred from homology"/>
<keyword evidence="5 13" id="KW-0813">Transport</keyword>
<dbReference type="InterPro" id="IPR004565">
    <property type="entry name" value="OM_lipoprot_LolB"/>
</dbReference>
<evidence type="ECO:0000256" key="4">
    <source>
        <dbReference type="ARBA" id="ARBA00016202"/>
    </source>
</evidence>
<evidence type="ECO:0000256" key="7">
    <source>
        <dbReference type="ARBA" id="ARBA00022927"/>
    </source>
</evidence>
<evidence type="ECO:0000256" key="11">
    <source>
        <dbReference type="ARBA" id="ARBA00023237"/>
    </source>
</evidence>
<dbReference type="HAMAP" id="MF_00233">
    <property type="entry name" value="LolB"/>
    <property type="match status" value="1"/>
</dbReference>
<accession>A0A9X8VYG5</accession>
<evidence type="ECO:0000313" key="14">
    <source>
        <dbReference type="EMBL" id="OOF73286.1"/>
    </source>
</evidence>
<evidence type="ECO:0000256" key="12">
    <source>
        <dbReference type="ARBA" id="ARBA00023288"/>
    </source>
</evidence>
<gene>
    <name evidence="13" type="primary">lolB</name>
    <name evidence="14" type="ORF">BKG90_01405</name>
</gene>
<dbReference type="SUPFAM" id="SSF89392">
    <property type="entry name" value="Prokaryotic lipoproteins and lipoprotein localization factors"/>
    <property type="match status" value="1"/>
</dbReference>
<keyword evidence="6 13" id="KW-0732">Signal</keyword>
<reference evidence="14 15" key="1">
    <citation type="submission" date="2016-10" db="EMBL/GenBank/DDBJ databases">
        <title>Rodentibacter gen. nov. and new species.</title>
        <authorList>
            <person name="Christensen H."/>
        </authorList>
    </citation>
    <scope>NUCLEOTIDE SEQUENCE [LARGE SCALE GENOMIC DNA]</scope>
    <source>
        <strain evidence="14 15">199137021</strain>
    </source>
</reference>
<name>A0A9X8VYG5_9PAST</name>
<dbReference type="AlphaFoldDB" id="A0A9X8VYG5"/>
<evidence type="ECO:0000256" key="3">
    <source>
        <dbReference type="ARBA" id="ARBA00011245"/>
    </source>
</evidence>
<evidence type="ECO:0000256" key="5">
    <source>
        <dbReference type="ARBA" id="ARBA00022448"/>
    </source>
</evidence>
<evidence type="ECO:0000256" key="13">
    <source>
        <dbReference type="HAMAP-Rule" id="MF_00233"/>
    </source>
</evidence>
<comment type="function">
    <text evidence="13">Plays a critical role in the incorporation of lipoproteins in the outer membrane after they are released by the LolA protein.</text>
</comment>
<sequence>MKTLKFLTALFITTILTACTLDSERPTNVQYLDKTDAAWLQHLQKIEKIQQYRAKGQIGYISPTERFSSRFEWQYQHPQFYTLKLYSLISKSTLLLEMRPQGMTISDNNGNRQSARNAKLLLQEMIGMDIPLEHLAYWLKGQPAVNSDDYKVGLNHLLGAFNYPLDGSIWTADYLTYHTENAMPENILLKNKNTSQTLKIRVDEWVF</sequence>
<comment type="similarity">
    <text evidence="2 13">Belongs to the LolB family.</text>
</comment>
<evidence type="ECO:0000256" key="6">
    <source>
        <dbReference type="ARBA" id="ARBA00022729"/>
    </source>
</evidence>
<dbReference type="Pfam" id="PF03550">
    <property type="entry name" value="LolB"/>
    <property type="match status" value="1"/>
</dbReference>
<dbReference type="NCBIfam" id="TIGR00548">
    <property type="entry name" value="lolB"/>
    <property type="match status" value="1"/>
</dbReference>
<dbReference type="PROSITE" id="PS51257">
    <property type="entry name" value="PROKAR_LIPOPROTEIN"/>
    <property type="match status" value="1"/>
</dbReference>
<evidence type="ECO:0000313" key="15">
    <source>
        <dbReference type="Proteomes" id="UP000188998"/>
    </source>
</evidence>
<dbReference type="GO" id="GO:0009279">
    <property type="term" value="C:cell outer membrane"/>
    <property type="evidence" value="ECO:0007669"/>
    <property type="project" value="UniProtKB-SubCell"/>
</dbReference>
<evidence type="ECO:0000256" key="10">
    <source>
        <dbReference type="ARBA" id="ARBA00023186"/>
    </source>
</evidence>
<dbReference type="Gene3D" id="2.50.20.10">
    <property type="entry name" value="Lipoprotein localisation LolA/LolB/LppX"/>
    <property type="match status" value="1"/>
</dbReference>
<keyword evidence="7 13" id="KW-0653">Protein transport</keyword>
<comment type="caution">
    <text evidence="14">The sequence shown here is derived from an EMBL/GenBank/DDBJ whole genome shotgun (WGS) entry which is preliminary data.</text>
</comment>
<protein>
    <recommendedName>
        <fullName evidence="4 13">Outer-membrane lipoprotein LolB</fullName>
    </recommendedName>
</protein>
<dbReference type="Proteomes" id="UP000188998">
    <property type="component" value="Unassembled WGS sequence"/>
</dbReference>
<dbReference type="EMBL" id="MLAB01000004">
    <property type="protein sequence ID" value="OOF73286.1"/>
    <property type="molecule type" value="Genomic_DNA"/>
</dbReference>
<keyword evidence="10 13" id="KW-0143">Chaperone</keyword>
<comment type="subcellular location">
    <subcellularLocation>
        <location evidence="1 13">Cell outer membrane</location>
        <topology evidence="1 13">Lipid-anchor</topology>
    </subcellularLocation>
</comment>
<dbReference type="GO" id="GO:0015031">
    <property type="term" value="P:protein transport"/>
    <property type="evidence" value="ECO:0007669"/>
    <property type="project" value="UniProtKB-KW"/>
</dbReference>
<comment type="subunit">
    <text evidence="3 13">Monomer.</text>
</comment>
<keyword evidence="15" id="KW-1185">Reference proteome</keyword>
<evidence type="ECO:0000256" key="9">
    <source>
        <dbReference type="ARBA" id="ARBA00023139"/>
    </source>
</evidence>
<organism evidence="14 15">
    <name type="scientific">Rodentibacter caecimuris</name>
    <dbReference type="NCBI Taxonomy" id="1796644"/>
    <lineage>
        <taxon>Bacteria</taxon>
        <taxon>Pseudomonadati</taxon>
        <taxon>Pseudomonadota</taxon>
        <taxon>Gammaproteobacteria</taxon>
        <taxon>Pasteurellales</taxon>
        <taxon>Pasteurellaceae</taxon>
        <taxon>Rodentibacter</taxon>
    </lineage>
</organism>